<evidence type="ECO:0000256" key="6">
    <source>
        <dbReference type="SAM" id="SignalP"/>
    </source>
</evidence>
<dbReference type="GO" id="GO:0005615">
    <property type="term" value="C:extracellular space"/>
    <property type="evidence" value="ECO:0007669"/>
    <property type="project" value="TreeGrafter"/>
</dbReference>
<evidence type="ECO:0000256" key="1">
    <source>
        <dbReference type="ARBA" id="ARBA00001947"/>
    </source>
</evidence>
<comment type="caution">
    <text evidence="5">Lacks conserved residue(s) required for the propagation of feature annotation.</text>
</comment>
<evidence type="ECO:0000256" key="3">
    <source>
        <dbReference type="ARBA" id="ARBA00022723"/>
    </source>
</evidence>
<dbReference type="Pfam" id="PF00246">
    <property type="entry name" value="Peptidase_M14"/>
    <property type="match status" value="1"/>
</dbReference>
<feature type="signal peptide" evidence="6">
    <location>
        <begin position="1"/>
        <end position="25"/>
    </location>
</feature>
<dbReference type="SMART" id="SM00631">
    <property type="entry name" value="Zn_pept"/>
    <property type="match status" value="1"/>
</dbReference>
<evidence type="ECO:0000256" key="4">
    <source>
        <dbReference type="ARBA" id="ARBA00022833"/>
    </source>
</evidence>
<dbReference type="PANTHER" id="PTHR11705:SF138">
    <property type="entry name" value="PEPTIDASE M14 CARBOXYPEPTIDASE A DOMAIN-CONTAINING PROTEIN"/>
    <property type="match status" value="1"/>
</dbReference>
<evidence type="ECO:0000259" key="7">
    <source>
        <dbReference type="PROSITE" id="PS52035"/>
    </source>
</evidence>
<feature type="chain" id="PRO_5001752615" description="Peptidase M14 domain-containing protein" evidence="6">
    <location>
        <begin position="26"/>
        <end position="531"/>
    </location>
</feature>
<keyword evidence="4" id="KW-0862">Zinc</keyword>
<comment type="similarity">
    <text evidence="2 5">Belongs to the peptidase M14 family.</text>
</comment>
<comment type="caution">
    <text evidence="8">The sequence shown here is derived from an EMBL/GenBank/DDBJ whole genome shotgun (WGS) entry which is preliminary data.</text>
</comment>
<dbReference type="EMBL" id="ANJA01003835">
    <property type="protein sequence ID" value="ETO61149.1"/>
    <property type="molecule type" value="Genomic_DNA"/>
</dbReference>
<accession>A0A080Z3D8</accession>
<feature type="domain" description="Peptidase M14" evidence="7">
    <location>
        <begin position="31"/>
        <end position="330"/>
    </location>
</feature>
<dbReference type="OrthoDB" id="10249045at2759"/>
<dbReference type="Proteomes" id="UP000028582">
    <property type="component" value="Unassembled WGS sequence"/>
</dbReference>
<name>A0A080Z3D8_PHYNI</name>
<dbReference type="PROSITE" id="PS52035">
    <property type="entry name" value="PEPTIDASE_M14"/>
    <property type="match status" value="1"/>
</dbReference>
<evidence type="ECO:0000256" key="5">
    <source>
        <dbReference type="PROSITE-ProRule" id="PRU01379"/>
    </source>
</evidence>
<gene>
    <name evidence="8" type="ORF">F444_20793</name>
</gene>
<dbReference type="GO" id="GO:0008270">
    <property type="term" value="F:zinc ion binding"/>
    <property type="evidence" value="ECO:0007669"/>
    <property type="project" value="InterPro"/>
</dbReference>
<dbReference type="SUPFAM" id="SSF53187">
    <property type="entry name" value="Zn-dependent exopeptidases"/>
    <property type="match status" value="1"/>
</dbReference>
<dbReference type="Gene3D" id="3.40.630.10">
    <property type="entry name" value="Zn peptidases"/>
    <property type="match status" value="1"/>
</dbReference>
<sequence>MKVSALLAALVAVAISISIPPTASAAVTTFAERSYGEIVEFLLELETKYEEYAEVFSVQDKYDLPKHKEVDCNRNHKTVPCEQYVIKITDEATLPDPERPELIFSGAVHGNERVGPQVVVALAELLLSHANRTDGNPWLQHLVKTRTIVIVPTANAYGYNHNVREELDVDPNRDFPYNLGDDEECMVTTAARALNELWRDHLFQLGITFHAGMECITYEWGGKNHVKESGKSEKSPDDRSQQQLSRIMSRFGGKFEESGQYYPDGTMNDVVYAVDGGMEDWGYAASWENEFTTPKPIKECNPPSFGGYPAEKTRYNNATHRAFNVLIEASDSKQPNATNWGDSLTLSDEALSDYLPATAMVGHVPRNVRLSLLYIDLVQPYLLWKTYPHNTPIKETVTFNWEVAGAITVDSTQLKVWSDDPANATLTQSQKGVTRWYHEDLGLEVGTNNKGSFNADVEFPAAGTYYVQAIATVDQDWATQGTGEDIPVPKIKPQAHIVNVRTNDDWLYSNNGRVVRGQTVWTSYMVKIVVS</sequence>
<dbReference type="PANTHER" id="PTHR11705">
    <property type="entry name" value="PROTEASE FAMILY M14 CARBOXYPEPTIDASE A,B"/>
    <property type="match status" value="1"/>
</dbReference>
<evidence type="ECO:0000313" key="8">
    <source>
        <dbReference type="EMBL" id="ETO61149.1"/>
    </source>
</evidence>
<dbReference type="PROSITE" id="PS00132">
    <property type="entry name" value="CARBOXYPEPT_ZN_1"/>
    <property type="match status" value="1"/>
</dbReference>
<dbReference type="FunFam" id="3.40.630.10:FF:000258">
    <property type="entry name" value="Uncharacterized protein"/>
    <property type="match status" value="1"/>
</dbReference>
<proteinExistence type="inferred from homology"/>
<dbReference type="CDD" id="cd00596">
    <property type="entry name" value="Peptidase_M14_like"/>
    <property type="match status" value="1"/>
</dbReference>
<evidence type="ECO:0000256" key="2">
    <source>
        <dbReference type="ARBA" id="ARBA00005988"/>
    </source>
</evidence>
<protein>
    <recommendedName>
        <fullName evidence="7">Peptidase M14 domain-containing protein</fullName>
    </recommendedName>
</protein>
<comment type="cofactor">
    <cofactor evidence="1">
        <name>Zn(2+)</name>
        <dbReference type="ChEBI" id="CHEBI:29105"/>
    </cofactor>
</comment>
<keyword evidence="3" id="KW-0479">Metal-binding</keyword>
<reference evidence="8 9" key="1">
    <citation type="submission" date="2013-11" db="EMBL/GenBank/DDBJ databases">
        <title>The Genome Sequence of Phytophthora parasitica P1976.</title>
        <authorList>
            <consortium name="The Broad Institute Genomics Platform"/>
            <person name="Russ C."/>
            <person name="Tyler B."/>
            <person name="Panabieres F."/>
            <person name="Shan W."/>
            <person name="Tripathy S."/>
            <person name="Grunwald N."/>
            <person name="Machado M."/>
            <person name="Johnson C.S."/>
            <person name="Walker B."/>
            <person name="Young S."/>
            <person name="Zeng Q."/>
            <person name="Gargeya S."/>
            <person name="Fitzgerald M."/>
            <person name="Haas B."/>
            <person name="Abouelleil A."/>
            <person name="Allen A.W."/>
            <person name="Alvarado L."/>
            <person name="Arachchi H.M."/>
            <person name="Berlin A.M."/>
            <person name="Chapman S.B."/>
            <person name="Gainer-Dewar J."/>
            <person name="Goldberg J."/>
            <person name="Griggs A."/>
            <person name="Gujja S."/>
            <person name="Hansen M."/>
            <person name="Howarth C."/>
            <person name="Imamovic A."/>
            <person name="Ireland A."/>
            <person name="Larimer J."/>
            <person name="McCowan C."/>
            <person name="Murphy C."/>
            <person name="Pearson M."/>
            <person name="Poon T.W."/>
            <person name="Priest M."/>
            <person name="Roberts A."/>
            <person name="Saif S."/>
            <person name="Shea T."/>
            <person name="Sisk P."/>
            <person name="Sykes S."/>
            <person name="Wortman J."/>
            <person name="Nusbaum C."/>
            <person name="Birren B."/>
        </authorList>
    </citation>
    <scope>NUCLEOTIDE SEQUENCE [LARGE SCALE GENOMIC DNA]</scope>
    <source>
        <strain evidence="8 9">P1976</strain>
    </source>
</reference>
<dbReference type="GO" id="GO:0004181">
    <property type="term" value="F:metallocarboxypeptidase activity"/>
    <property type="evidence" value="ECO:0007669"/>
    <property type="project" value="InterPro"/>
</dbReference>
<dbReference type="AlphaFoldDB" id="A0A080Z3D8"/>
<dbReference type="GO" id="GO:0006508">
    <property type="term" value="P:proteolysis"/>
    <property type="evidence" value="ECO:0007669"/>
    <property type="project" value="InterPro"/>
</dbReference>
<organism evidence="8 9">
    <name type="scientific">Phytophthora nicotianae P1976</name>
    <dbReference type="NCBI Taxonomy" id="1317066"/>
    <lineage>
        <taxon>Eukaryota</taxon>
        <taxon>Sar</taxon>
        <taxon>Stramenopiles</taxon>
        <taxon>Oomycota</taxon>
        <taxon>Peronosporomycetes</taxon>
        <taxon>Peronosporales</taxon>
        <taxon>Peronosporaceae</taxon>
        <taxon>Phytophthora</taxon>
    </lineage>
</organism>
<dbReference type="InterPro" id="IPR057246">
    <property type="entry name" value="CARBOXYPEPT_ZN_1"/>
</dbReference>
<dbReference type="InterPro" id="IPR000834">
    <property type="entry name" value="Peptidase_M14"/>
</dbReference>
<evidence type="ECO:0000313" key="9">
    <source>
        <dbReference type="Proteomes" id="UP000028582"/>
    </source>
</evidence>
<keyword evidence="6" id="KW-0732">Signal</keyword>